<name>A0A1T5DHV2_9BACT</name>
<keyword evidence="3" id="KW-1185">Reference proteome</keyword>
<evidence type="ECO:0000313" key="2">
    <source>
        <dbReference type="EMBL" id="SKB71318.1"/>
    </source>
</evidence>
<proteinExistence type="predicted"/>
<gene>
    <name evidence="2" type="ORF">SAMN05660349_02446</name>
</gene>
<feature type="compositionally biased region" description="Basic and acidic residues" evidence="1">
    <location>
        <begin position="309"/>
        <end position="323"/>
    </location>
</feature>
<evidence type="ECO:0000313" key="3">
    <source>
        <dbReference type="Proteomes" id="UP000190852"/>
    </source>
</evidence>
<feature type="compositionally biased region" description="Low complexity" evidence="1">
    <location>
        <begin position="324"/>
        <end position="366"/>
    </location>
</feature>
<sequence>MKKFKTIAIIAVFTFIVSGFTACMSPYYTSDEQVVYDNPDWAPPYYSGVRYYYIPDIEVYYDLGERVFIYLDNGYWRYSRMLPGMYAGFNLRDCYSIALNVRVYEPWKHHQYYVSNYPRYYYRDYYDRSNIPYVRGYNENTRSAFFWKNNERNRARDWNDESIRNGREFKYSKEDKARQIKPTQPARSSRSAGNSNSNVNRQQDNRNGNANVTNPRPSGNVNDRSTTPNRSSRSGNNTIERNNATDRSNVGGASETNRSNSNNRSNNDDRSGSVNRSNENQNRQNNASEAVKDSQRTNYYGRQIGQPVKVERQMRKEEQKVTRSESNNSSRSSRSSVSNSSRSNTETKSTESKTSTESGRTQVKRR</sequence>
<dbReference type="PROSITE" id="PS51257">
    <property type="entry name" value="PROKAR_LIPOPROTEIN"/>
    <property type="match status" value="1"/>
</dbReference>
<feature type="compositionally biased region" description="Basic and acidic residues" evidence="1">
    <location>
        <begin position="169"/>
        <end position="178"/>
    </location>
</feature>
<feature type="compositionally biased region" description="Low complexity" evidence="1">
    <location>
        <begin position="187"/>
        <end position="201"/>
    </location>
</feature>
<dbReference type="AlphaFoldDB" id="A0A1T5DHV2"/>
<organism evidence="2 3">
    <name type="scientific">Parabacteroides chartae</name>
    <dbReference type="NCBI Taxonomy" id="1037355"/>
    <lineage>
        <taxon>Bacteria</taxon>
        <taxon>Pseudomonadati</taxon>
        <taxon>Bacteroidota</taxon>
        <taxon>Bacteroidia</taxon>
        <taxon>Bacteroidales</taxon>
        <taxon>Tannerellaceae</taxon>
        <taxon>Parabacteroides</taxon>
    </lineage>
</organism>
<feature type="compositionally biased region" description="Low complexity" evidence="1">
    <location>
        <begin position="272"/>
        <end position="289"/>
    </location>
</feature>
<protein>
    <recommendedName>
        <fullName evidence="4">Lipoprotein</fullName>
    </recommendedName>
</protein>
<accession>A0A1T5DHV2</accession>
<evidence type="ECO:0008006" key="4">
    <source>
        <dbReference type="Google" id="ProtNLM"/>
    </source>
</evidence>
<dbReference type="EMBL" id="FUYQ01000019">
    <property type="protein sequence ID" value="SKB71318.1"/>
    <property type="molecule type" value="Genomic_DNA"/>
</dbReference>
<feature type="region of interest" description="Disordered" evidence="1">
    <location>
        <begin position="169"/>
        <end position="366"/>
    </location>
</feature>
<reference evidence="3" key="1">
    <citation type="submission" date="2017-02" db="EMBL/GenBank/DDBJ databases">
        <authorList>
            <person name="Varghese N."/>
            <person name="Submissions S."/>
        </authorList>
    </citation>
    <scope>NUCLEOTIDE SEQUENCE [LARGE SCALE GENOMIC DNA]</scope>
    <source>
        <strain evidence="3">DSM 24967</strain>
    </source>
</reference>
<dbReference type="Proteomes" id="UP000190852">
    <property type="component" value="Unassembled WGS sequence"/>
</dbReference>
<evidence type="ECO:0000256" key="1">
    <source>
        <dbReference type="SAM" id="MobiDB-lite"/>
    </source>
</evidence>
<dbReference type="RefSeq" id="WP_079683897.1">
    <property type="nucleotide sequence ID" value="NZ_FUYQ01000019.1"/>
</dbReference>
<feature type="compositionally biased region" description="Polar residues" evidence="1">
    <location>
        <begin position="205"/>
        <end position="248"/>
    </location>
</feature>